<dbReference type="InterPro" id="IPR011006">
    <property type="entry name" value="CheY-like_superfamily"/>
</dbReference>
<gene>
    <name evidence="4" type="ORF">SAMN05192573_12083</name>
</gene>
<dbReference type="SUPFAM" id="SSF52172">
    <property type="entry name" value="CheY-like"/>
    <property type="match status" value="1"/>
</dbReference>
<feature type="domain" description="Response regulatory" evidence="2">
    <location>
        <begin position="5"/>
        <end position="119"/>
    </location>
</feature>
<sequence>MRPLRVVIVEDEAATARNLARLLTAIDDKIAIAATLPSVAESVTWFSDQANSYDLIFMDIRLADGISFDIFKQVAITKPVIFVTAYNDYALPAFKNNGIDYILKPFDEQEIARALQKHNDFFASNRDEAPALAVEAMLQQISLLTRSYKKSFLIHFREKLIPVEAIKIAWFYTTNEIVYAHTSDARQYIMEFTMEQLELQLDPQQFFRANRQFILNRDAITEVDFYFNGRLSIKVKPEPAESILISKARVPEFKSWMNR</sequence>
<dbReference type="PROSITE" id="PS50110">
    <property type="entry name" value="RESPONSE_REGULATORY"/>
    <property type="match status" value="1"/>
</dbReference>
<feature type="modified residue" description="4-aspartylphosphate" evidence="1">
    <location>
        <position position="59"/>
    </location>
</feature>
<dbReference type="RefSeq" id="WP_091174892.1">
    <property type="nucleotide sequence ID" value="NZ_FNCG01000020.1"/>
</dbReference>
<accession>A0A1G8KE39</accession>
<protein>
    <submittedName>
        <fullName evidence="4">DNA-binding response regulator, LytR/AlgR family</fullName>
    </submittedName>
</protein>
<keyword evidence="4" id="KW-0238">DNA-binding</keyword>
<proteinExistence type="predicted"/>
<dbReference type="InterPro" id="IPR001789">
    <property type="entry name" value="Sig_transdc_resp-reg_receiver"/>
</dbReference>
<dbReference type="STRING" id="551996.SAMN05192573_12083"/>
<evidence type="ECO:0000256" key="1">
    <source>
        <dbReference type="PROSITE-ProRule" id="PRU00169"/>
    </source>
</evidence>
<dbReference type="SMART" id="SM00448">
    <property type="entry name" value="REC"/>
    <property type="match status" value="1"/>
</dbReference>
<dbReference type="SMART" id="SM00850">
    <property type="entry name" value="LytTR"/>
    <property type="match status" value="1"/>
</dbReference>
<dbReference type="InterPro" id="IPR046947">
    <property type="entry name" value="LytR-like"/>
</dbReference>
<dbReference type="PROSITE" id="PS50930">
    <property type="entry name" value="HTH_LYTTR"/>
    <property type="match status" value="1"/>
</dbReference>
<evidence type="ECO:0000259" key="2">
    <source>
        <dbReference type="PROSITE" id="PS50110"/>
    </source>
</evidence>
<dbReference type="PANTHER" id="PTHR37299">
    <property type="entry name" value="TRANSCRIPTIONAL REGULATOR-RELATED"/>
    <property type="match status" value="1"/>
</dbReference>
<dbReference type="Pfam" id="PF00072">
    <property type="entry name" value="Response_reg"/>
    <property type="match status" value="1"/>
</dbReference>
<organism evidence="4 5">
    <name type="scientific">Mucilaginibacter gossypii</name>
    <dbReference type="NCBI Taxonomy" id="551996"/>
    <lineage>
        <taxon>Bacteria</taxon>
        <taxon>Pseudomonadati</taxon>
        <taxon>Bacteroidota</taxon>
        <taxon>Sphingobacteriia</taxon>
        <taxon>Sphingobacteriales</taxon>
        <taxon>Sphingobacteriaceae</taxon>
        <taxon>Mucilaginibacter</taxon>
    </lineage>
</organism>
<dbReference type="Gene3D" id="3.40.50.2300">
    <property type="match status" value="1"/>
</dbReference>
<feature type="domain" description="HTH LytTR-type" evidence="3">
    <location>
        <begin position="152"/>
        <end position="259"/>
    </location>
</feature>
<keyword evidence="5" id="KW-1185">Reference proteome</keyword>
<reference evidence="5" key="1">
    <citation type="submission" date="2016-10" db="EMBL/GenBank/DDBJ databases">
        <authorList>
            <person name="Varghese N."/>
            <person name="Submissions S."/>
        </authorList>
    </citation>
    <scope>NUCLEOTIDE SEQUENCE [LARGE SCALE GENOMIC DNA]</scope>
    <source>
        <strain evidence="5">Gh-67</strain>
    </source>
</reference>
<name>A0A1G8KE39_9SPHI</name>
<keyword evidence="1" id="KW-0597">Phosphoprotein</keyword>
<dbReference type="GO" id="GO:0003677">
    <property type="term" value="F:DNA binding"/>
    <property type="evidence" value="ECO:0007669"/>
    <property type="project" value="UniProtKB-KW"/>
</dbReference>
<evidence type="ECO:0000313" key="5">
    <source>
        <dbReference type="Proteomes" id="UP000199705"/>
    </source>
</evidence>
<dbReference type="PANTHER" id="PTHR37299:SF1">
    <property type="entry name" value="STAGE 0 SPORULATION PROTEIN A HOMOLOG"/>
    <property type="match status" value="1"/>
</dbReference>
<dbReference type="AlphaFoldDB" id="A0A1G8KE39"/>
<evidence type="ECO:0000259" key="3">
    <source>
        <dbReference type="PROSITE" id="PS50930"/>
    </source>
</evidence>
<dbReference type="EMBL" id="FNCG01000020">
    <property type="protein sequence ID" value="SDI41685.1"/>
    <property type="molecule type" value="Genomic_DNA"/>
</dbReference>
<dbReference type="Pfam" id="PF04397">
    <property type="entry name" value="LytTR"/>
    <property type="match status" value="1"/>
</dbReference>
<dbReference type="InterPro" id="IPR007492">
    <property type="entry name" value="LytTR_DNA-bd_dom"/>
</dbReference>
<dbReference type="Gene3D" id="2.40.50.1020">
    <property type="entry name" value="LytTr DNA-binding domain"/>
    <property type="match status" value="1"/>
</dbReference>
<dbReference type="Proteomes" id="UP000199705">
    <property type="component" value="Unassembled WGS sequence"/>
</dbReference>
<evidence type="ECO:0000313" key="4">
    <source>
        <dbReference type="EMBL" id="SDI41685.1"/>
    </source>
</evidence>
<dbReference type="GO" id="GO:0000156">
    <property type="term" value="F:phosphorelay response regulator activity"/>
    <property type="evidence" value="ECO:0007669"/>
    <property type="project" value="InterPro"/>
</dbReference>